<dbReference type="GO" id="GO:0006793">
    <property type="term" value="P:phosphorus metabolic process"/>
    <property type="evidence" value="ECO:0007669"/>
    <property type="project" value="InterPro"/>
</dbReference>
<dbReference type="PIRSF" id="PIRSF028756">
    <property type="entry name" value="PPK2_prd"/>
    <property type="match status" value="1"/>
</dbReference>
<dbReference type="InterPro" id="IPR027417">
    <property type="entry name" value="P-loop_NTPase"/>
</dbReference>
<name>A0A6S7AFY2_9BURK</name>
<protein>
    <recommendedName>
        <fullName evidence="4">ADP/GDP-polyphosphate phosphotransferase</fullName>
        <ecNumber evidence="4">2.7.4.-</ecNumber>
    </recommendedName>
    <alternativeName>
        <fullName evidence="4">Polyphosphate kinase PPK2</fullName>
    </alternativeName>
</protein>
<comment type="similarity">
    <text evidence="1 4">Belongs to the polyphosphate kinase 2 (PPK2) family. Class I subfamily.</text>
</comment>
<dbReference type="PANTHER" id="PTHR34383">
    <property type="entry name" value="POLYPHOSPHATE:AMP PHOSPHOTRANSFERASE-RELATED"/>
    <property type="match status" value="1"/>
</dbReference>
<evidence type="ECO:0000313" key="7">
    <source>
        <dbReference type="Proteomes" id="UP000494269"/>
    </source>
</evidence>
<dbReference type="InterPro" id="IPR016898">
    <property type="entry name" value="Polyphosphate_phosphotransfera"/>
</dbReference>
<dbReference type="PANTHER" id="PTHR34383:SF1">
    <property type="entry name" value="ADP-POLYPHOSPHATE PHOSPHOTRANSFERASE"/>
    <property type="match status" value="1"/>
</dbReference>
<evidence type="ECO:0000256" key="2">
    <source>
        <dbReference type="ARBA" id="ARBA00022679"/>
    </source>
</evidence>
<reference evidence="6 7" key="1">
    <citation type="submission" date="2020-04" db="EMBL/GenBank/DDBJ databases">
        <authorList>
            <person name="De Canck E."/>
        </authorList>
    </citation>
    <scope>NUCLEOTIDE SEQUENCE [LARGE SCALE GENOMIC DNA]</scope>
    <source>
        <strain evidence="6 7">LMG 3441</strain>
    </source>
</reference>
<evidence type="ECO:0000259" key="5">
    <source>
        <dbReference type="Pfam" id="PF03976"/>
    </source>
</evidence>
<proteinExistence type="inferred from homology"/>
<accession>A0A6S7AFY2</accession>
<keyword evidence="3 4" id="KW-0418">Kinase</keyword>
<evidence type="ECO:0000256" key="3">
    <source>
        <dbReference type="ARBA" id="ARBA00022777"/>
    </source>
</evidence>
<evidence type="ECO:0000313" key="6">
    <source>
        <dbReference type="EMBL" id="CAB3730638.1"/>
    </source>
</evidence>
<gene>
    <name evidence="6" type="ORF">LMG3441_04635</name>
</gene>
<dbReference type="AlphaFoldDB" id="A0A6S7AFY2"/>
<dbReference type="RefSeq" id="WP_054427166.1">
    <property type="nucleotide sequence ID" value="NZ_CADIJQ010000009.1"/>
</dbReference>
<comment type="subunit">
    <text evidence="4">Homotetramer.</text>
</comment>
<dbReference type="InterPro" id="IPR022486">
    <property type="entry name" value="PPK2_PA0141"/>
</dbReference>
<dbReference type="Gene3D" id="3.40.50.300">
    <property type="entry name" value="P-loop containing nucleotide triphosphate hydrolases"/>
    <property type="match status" value="1"/>
</dbReference>
<dbReference type="Proteomes" id="UP000494269">
    <property type="component" value="Unassembled WGS sequence"/>
</dbReference>
<dbReference type="Pfam" id="PF03976">
    <property type="entry name" value="PPK2"/>
    <property type="match status" value="1"/>
</dbReference>
<keyword evidence="2 4" id="KW-0808">Transferase</keyword>
<dbReference type="NCBIfam" id="TIGR03707">
    <property type="entry name" value="PPK2_P_aer"/>
    <property type="match status" value="1"/>
</dbReference>
<dbReference type="EMBL" id="CADIJQ010000009">
    <property type="protein sequence ID" value="CAB3730638.1"/>
    <property type="molecule type" value="Genomic_DNA"/>
</dbReference>
<keyword evidence="7" id="KW-1185">Reference proteome</keyword>
<dbReference type="EC" id="2.7.4.-" evidence="4"/>
<dbReference type="SUPFAM" id="SSF52540">
    <property type="entry name" value="P-loop containing nucleoside triphosphate hydrolases"/>
    <property type="match status" value="1"/>
</dbReference>
<organism evidence="6 7">
    <name type="scientific">Achromobacter kerstersii</name>
    <dbReference type="NCBI Taxonomy" id="1353890"/>
    <lineage>
        <taxon>Bacteria</taxon>
        <taxon>Pseudomonadati</taxon>
        <taxon>Pseudomonadota</taxon>
        <taxon>Betaproteobacteria</taxon>
        <taxon>Burkholderiales</taxon>
        <taxon>Alcaligenaceae</taxon>
        <taxon>Achromobacter</taxon>
    </lineage>
</organism>
<evidence type="ECO:0000256" key="1">
    <source>
        <dbReference type="ARBA" id="ARBA00009924"/>
    </source>
</evidence>
<dbReference type="InterPro" id="IPR022488">
    <property type="entry name" value="PPK2-related"/>
</dbReference>
<comment type="function">
    <text evidence="4">Uses inorganic polyphosphate (polyP) as a donor to convert GDP to GTP or ADP to ATP.</text>
</comment>
<sequence>MAKKRAAEDSVKTAKPLTGKDYEKELARLHIELVKLQQWVVHSGAKVCILFEGRDGAGKGGTIKAITERVSPRVFRVIALPSPTDREKTQMYVQRYLPHLPAAGEIVIFDRSWYNRAGVERVMGFCTKEQAKVFLKAVPLVERAIVDSGIILLKYWLEVSEEEQTRRLQARIHDERKIWKLSKLDLDSYSHWYDYSRARDDMFAASDTDHAPWYVADSNNKKRVRLNIISHILQSIPYKALPHPEVKLPKRQKAQGYQEPDRPIRFVPEKF</sequence>
<feature type="domain" description="Polyphosphate kinase-2-related" evidence="5">
    <location>
        <begin position="20"/>
        <end position="240"/>
    </location>
</feature>
<evidence type="ECO:0000256" key="4">
    <source>
        <dbReference type="RuleBase" id="RU369062"/>
    </source>
</evidence>
<dbReference type="GO" id="GO:0008976">
    <property type="term" value="F:polyphosphate kinase activity"/>
    <property type="evidence" value="ECO:0007669"/>
    <property type="project" value="UniProtKB-UniRule"/>
</dbReference>